<evidence type="ECO:0000313" key="2">
    <source>
        <dbReference type="Proteomes" id="UP000322622"/>
    </source>
</evidence>
<name>A0AB37CL03_STRSL</name>
<protein>
    <submittedName>
        <fullName evidence="1">Uncharacterized protein</fullName>
    </submittedName>
</protein>
<dbReference type="EMBL" id="CP040804">
    <property type="protein sequence ID" value="QEM31949.1"/>
    <property type="molecule type" value="Genomic_DNA"/>
</dbReference>
<dbReference type="RefSeq" id="WP_149561151.1">
    <property type="nucleotide sequence ID" value="NZ_CP040804.1"/>
</dbReference>
<gene>
    <name evidence="1" type="ORF">FHI56_03235</name>
</gene>
<dbReference type="AlphaFoldDB" id="A0AB37CL03"/>
<evidence type="ECO:0000313" key="1">
    <source>
        <dbReference type="EMBL" id="QEM31949.1"/>
    </source>
</evidence>
<organism evidence="1 2">
    <name type="scientific">Streptococcus salivarius</name>
    <dbReference type="NCBI Taxonomy" id="1304"/>
    <lineage>
        <taxon>Bacteria</taxon>
        <taxon>Bacillati</taxon>
        <taxon>Bacillota</taxon>
        <taxon>Bacilli</taxon>
        <taxon>Lactobacillales</taxon>
        <taxon>Streptococcaceae</taxon>
        <taxon>Streptococcus</taxon>
    </lineage>
</organism>
<reference evidence="1 2" key="1">
    <citation type="submission" date="2019-06" db="EMBL/GenBank/DDBJ databases">
        <title>Complete genome sequence of Streptococcus salivarius LAB813.</title>
        <authorList>
            <person name="Levesque C.M."/>
            <person name="Gong S.-G."/>
            <person name="Dufour D."/>
            <person name="Barbour A."/>
        </authorList>
    </citation>
    <scope>NUCLEOTIDE SEQUENCE [LARGE SCALE GENOMIC DNA]</scope>
    <source>
        <strain evidence="1 2">LAB813</strain>
    </source>
</reference>
<proteinExistence type="predicted"/>
<sequence>MNDTLLRLSDLRQLGLEGGVMLYLQDGTVAKCRPKFAAIQKKERKNGRLVNVEEIVPFAMIFQAISVVKRNNLVIARKFVQNNQSFLRLSGVGYHRKEKKREV</sequence>
<dbReference type="Proteomes" id="UP000322622">
    <property type="component" value="Chromosome"/>
</dbReference>
<accession>A0AB37CL03</accession>